<keyword evidence="1" id="KW-1185">Reference proteome</keyword>
<sequence>MKHDETELFVFAVMTNTREIKPLYVYMVEKRSRSRKIISECPQECLDTKRLTA</sequence>
<dbReference type="Proteomes" id="UP000095283">
    <property type="component" value="Unplaced"/>
</dbReference>
<protein>
    <submittedName>
        <fullName evidence="2">Transposase</fullName>
    </submittedName>
</protein>
<evidence type="ECO:0000313" key="1">
    <source>
        <dbReference type="Proteomes" id="UP000095283"/>
    </source>
</evidence>
<dbReference type="WBParaSite" id="Hba_20504">
    <property type="protein sequence ID" value="Hba_20504"/>
    <property type="gene ID" value="Hba_20504"/>
</dbReference>
<reference evidence="2" key="1">
    <citation type="submission" date="2016-11" db="UniProtKB">
        <authorList>
            <consortium name="WormBaseParasite"/>
        </authorList>
    </citation>
    <scope>IDENTIFICATION</scope>
</reference>
<evidence type="ECO:0000313" key="2">
    <source>
        <dbReference type="WBParaSite" id="Hba_20504"/>
    </source>
</evidence>
<proteinExistence type="predicted"/>
<dbReference type="AlphaFoldDB" id="A0A1I7XSJ1"/>
<name>A0A1I7XSJ1_HETBA</name>
<organism evidence="1 2">
    <name type="scientific">Heterorhabditis bacteriophora</name>
    <name type="common">Entomopathogenic nematode worm</name>
    <dbReference type="NCBI Taxonomy" id="37862"/>
    <lineage>
        <taxon>Eukaryota</taxon>
        <taxon>Metazoa</taxon>
        <taxon>Ecdysozoa</taxon>
        <taxon>Nematoda</taxon>
        <taxon>Chromadorea</taxon>
        <taxon>Rhabditida</taxon>
        <taxon>Rhabditina</taxon>
        <taxon>Rhabditomorpha</taxon>
        <taxon>Strongyloidea</taxon>
        <taxon>Heterorhabditidae</taxon>
        <taxon>Heterorhabditis</taxon>
    </lineage>
</organism>
<accession>A0A1I7XSJ1</accession>